<feature type="domain" description="LysM" evidence="1">
    <location>
        <begin position="17"/>
        <end position="60"/>
    </location>
</feature>
<dbReference type="SUPFAM" id="SSF54106">
    <property type="entry name" value="LysM domain"/>
    <property type="match status" value="1"/>
</dbReference>
<comment type="caution">
    <text evidence="2">The sequence shown here is derived from an EMBL/GenBank/DDBJ whole genome shotgun (WGS) entry which is preliminary data.</text>
</comment>
<evidence type="ECO:0000313" key="3">
    <source>
        <dbReference type="Proteomes" id="UP000216133"/>
    </source>
</evidence>
<feature type="non-terminal residue" evidence="2">
    <location>
        <position position="68"/>
    </location>
</feature>
<dbReference type="Proteomes" id="UP000216133">
    <property type="component" value="Unassembled WGS sequence"/>
</dbReference>
<proteinExistence type="predicted"/>
<reference evidence="2 3" key="1">
    <citation type="submission" date="2017-07" db="EMBL/GenBank/DDBJ databases">
        <title>Isolation and whole genome analysis of endospore-forming bacteria from heroin.</title>
        <authorList>
            <person name="Kalinowski J."/>
            <person name="Ahrens B."/>
            <person name="Al-Dilaimi A."/>
            <person name="Winkler A."/>
            <person name="Wibberg D."/>
            <person name="Schleenbecker U."/>
            <person name="Ruckert C."/>
            <person name="Wolfel R."/>
            <person name="Grass G."/>
        </authorList>
    </citation>
    <scope>NUCLEOTIDE SEQUENCE [LARGE SCALE GENOMIC DNA]</scope>
    <source>
        <strain evidence="2 3">7523-2</strain>
    </source>
</reference>
<dbReference type="AlphaFoldDB" id="A0A268QUM9"/>
<organism evidence="2 3">
    <name type="scientific">Shouchella clausii</name>
    <name type="common">Alkalihalobacillus clausii</name>
    <dbReference type="NCBI Taxonomy" id="79880"/>
    <lineage>
        <taxon>Bacteria</taxon>
        <taxon>Bacillati</taxon>
        <taxon>Bacillota</taxon>
        <taxon>Bacilli</taxon>
        <taxon>Bacillales</taxon>
        <taxon>Bacillaceae</taxon>
        <taxon>Shouchella</taxon>
    </lineage>
</organism>
<dbReference type="GO" id="GO:0008932">
    <property type="term" value="F:lytic endotransglycosylase activity"/>
    <property type="evidence" value="ECO:0007669"/>
    <property type="project" value="TreeGrafter"/>
</dbReference>
<dbReference type="PROSITE" id="PS51782">
    <property type="entry name" value="LYSM"/>
    <property type="match status" value="1"/>
</dbReference>
<sequence length="68" mass="7462">APSLIIWSTAGVSAYAEEVTVNKGDTLWSIAQKHEVSVQDIKNWNGLSGNLIHPNDKLDVSPEEIYIV</sequence>
<evidence type="ECO:0000259" key="1">
    <source>
        <dbReference type="PROSITE" id="PS51782"/>
    </source>
</evidence>
<dbReference type="EMBL" id="NPBS01001006">
    <property type="protein sequence ID" value="PAF11592.1"/>
    <property type="molecule type" value="Genomic_DNA"/>
</dbReference>
<dbReference type="Gene3D" id="3.10.350.10">
    <property type="entry name" value="LysM domain"/>
    <property type="match status" value="1"/>
</dbReference>
<protein>
    <submittedName>
        <fullName evidence="2">Peptidoglycan-binding protein</fullName>
    </submittedName>
</protein>
<dbReference type="PANTHER" id="PTHR33734">
    <property type="entry name" value="LYSM DOMAIN-CONTAINING GPI-ANCHORED PROTEIN 2"/>
    <property type="match status" value="1"/>
</dbReference>
<feature type="non-terminal residue" evidence="2">
    <location>
        <position position="1"/>
    </location>
</feature>
<dbReference type="PANTHER" id="PTHR33734:SF22">
    <property type="entry name" value="MEMBRANE-BOUND LYTIC MUREIN TRANSGLYCOSYLASE D"/>
    <property type="match status" value="1"/>
</dbReference>
<gene>
    <name evidence="2" type="ORF">CHH61_26485</name>
</gene>
<dbReference type="CDD" id="cd00118">
    <property type="entry name" value="LysM"/>
    <property type="match status" value="1"/>
</dbReference>
<accession>A0A268QUM9</accession>
<dbReference type="InterPro" id="IPR036779">
    <property type="entry name" value="LysM_dom_sf"/>
</dbReference>
<dbReference type="Pfam" id="PF01476">
    <property type="entry name" value="LysM"/>
    <property type="match status" value="1"/>
</dbReference>
<dbReference type="SMART" id="SM00257">
    <property type="entry name" value="LysM"/>
    <property type="match status" value="1"/>
</dbReference>
<evidence type="ECO:0000313" key="2">
    <source>
        <dbReference type="EMBL" id="PAF11592.1"/>
    </source>
</evidence>
<name>A0A268QUM9_SHOCL</name>
<dbReference type="InterPro" id="IPR018392">
    <property type="entry name" value="LysM"/>
</dbReference>